<sequence length="458" mass="50450">MGCGGSTSKKNLPENPSAVPPPPLPPSRDRPDDDGDDMESEDELPEPDEMEEEEEPCTDTHQTEQMVHGYTTDLPLLIEEPPVYAEQDHPRFAPLLDVVLQKANLSSATDINELKVPNDHITKHGGGPKLTVKVTNYTGKEGHMNWVSYKGEVRKSKAGLNPTNGGGSKTWKGHTYQVTVGDEVFRFAVQEGKTNLRIGSPDTRVKERFLEQTLKDWRGGGTAGWCMDSSIDMLSGLFEAEGPCDKADTKFFGTFRDTTENREKIMNALENLKTGGKKFADPFFNPLNGVDRPGVERASEAGNSLLFSDDIAFNDSFQGNIGNCYMLQCMVSIAARYPESIREAFVSGDALHSSGAVLISLFSHELGEWRLVLIDDFLPKPYFGSRPSGKDKNEYWQPLLEKAFAKLQGSYPGIVANRGQWGITSVTRALRGPGPLEILKVPKDEEGSAAAFDEMAER</sequence>
<evidence type="ECO:0000256" key="2">
    <source>
        <dbReference type="ARBA" id="ARBA00022670"/>
    </source>
</evidence>
<reference evidence="9" key="1">
    <citation type="submission" date="2014-11" db="EMBL/GenBank/DDBJ databases">
        <authorList>
            <person name="Otto D Thomas"/>
            <person name="Naeem Raeece"/>
        </authorList>
    </citation>
    <scope>NUCLEOTIDE SEQUENCE</scope>
</reference>
<accession>A0A0G4GWA9</accession>
<feature type="active site" evidence="5">
    <location>
        <position position="324"/>
    </location>
</feature>
<dbReference type="AlphaFoldDB" id="A0A0G4GWA9"/>
<dbReference type="InterPro" id="IPR001300">
    <property type="entry name" value="Peptidase_C2_calpain_cat"/>
</dbReference>
<evidence type="ECO:0000256" key="1">
    <source>
        <dbReference type="ARBA" id="ARBA00007623"/>
    </source>
</evidence>
<evidence type="ECO:0000256" key="3">
    <source>
        <dbReference type="ARBA" id="ARBA00022801"/>
    </source>
</evidence>
<keyword evidence="3" id="KW-0378">Hydrolase</keyword>
<evidence type="ECO:0000259" key="8">
    <source>
        <dbReference type="PROSITE" id="PS50203"/>
    </source>
</evidence>
<dbReference type="PANTHER" id="PTHR10183">
    <property type="entry name" value="CALPAIN"/>
    <property type="match status" value="1"/>
</dbReference>
<dbReference type="SUPFAM" id="SSF54001">
    <property type="entry name" value="Cysteine proteinases"/>
    <property type="match status" value="1"/>
</dbReference>
<dbReference type="PANTHER" id="PTHR10183:SF379">
    <property type="entry name" value="CALPAIN-5"/>
    <property type="match status" value="1"/>
</dbReference>
<dbReference type="InterPro" id="IPR022684">
    <property type="entry name" value="Calpain_cysteine_protease"/>
</dbReference>
<dbReference type="GO" id="GO:0004198">
    <property type="term" value="F:calcium-dependent cysteine-type endopeptidase activity"/>
    <property type="evidence" value="ECO:0007669"/>
    <property type="project" value="InterPro"/>
</dbReference>
<name>A0A0G4GWA9_9ALVE</name>
<evidence type="ECO:0000256" key="4">
    <source>
        <dbReference type="ARBA" id="ARBA00022807"/>
    </source>
</evidence>
<dbReference type="PROSITE" id="PS50203">
    <property type="entry name" value="CALPAIN_CAT"/>
    <property type="match status" value="1"/>
</dbReference>
<comment type="caution">
    <text evidence="6">Lacks conserved residue(s) required for the propagation of feature annotation.</text>
</comment>
<keyword evidence="4" id="KW-0788">Thiol protease</keyword>
<evidence type="ECO:0000313" key="9">
    <source>
        <dbReference type="EMBL" id="CEM35293.1"/>
    </source>
</evidence>
<dbReference type="Pfam" id="PF00648">
    <property type="entry name" value="Peptidase_C2"/>
    <property type="match status" value="1"/>
</dbReference>
<gene>
    <name evidence="9" type="ORF">Cvel_23681</name>
</gene>
<feature type="region of interest" description="Disordered" evidence="7">
    <location>
        <begin position="1"/>
        <end position="65"/>
    </location>
</feature>
<comment type="similarity">
    <text evidence="1">Belongs to the peptidase C2 family.</text>
</comment>
<dbReference type="InterPro" id="IPR038765">
    <property type="entry name" value="Papain-like_cys_pep_sf"/>
</dbReference>
<dbReference type="PhylomeDB" id="A0A0G4GWA9"/>
<evidence type="ECO:0000256" key="5">
    <source>
        <dbReference type="PIRSR" id="PIRSR622684-1"/>
    </source>
</evidence>
<proteinExistence type="inferred from homology"/>
<keyword evidence="2" id="KW-0645">Protease</keyword>
<organism evidence="9">
    <name type="scientific">Chromera velia CCMP2878</name>
    <dbReference type="NCBI Taxonomy" id="1169474"/>
    <lineage>
        <taxon>Eukaryota</taxon>
        <taxon>Sar</taxon>
        <taxon>Alveolata</taxon>
        <taxon>Colpodellida</taxon>
        <taxon>Chromeraceae</taxon>
        <taxon>Chromera</taxon>
    </lineage>
</organism>
<feature type="domain" description="Calpain catalytic" evidence="8">
    <location>
        <begin position="292"/>
        <end position="427"/>
    </location>
</feature>
<dbReference type="GO" id="GO:0006508">
    <property type="term" value="P:proteolysis"/>
    <property type="evidence" value="ECO:0007669"/>
    <property type="project" value="UniProtKB-KW"/>
</dbReference>
<dbReference type="PRINTS" id="PR00704">
    <property type="entry name" value="CALPAIN"/>
</dbReference>
<feature type="compositionally biased region" description="Acidic residues" evidence="7">
    <location>
        <begin position="32"/>
        <end position="57"/>
    </location>
</feature>
<feature type="compositionally biased region" description="Polar residues" evidence="7">
    <location>
        <begin position="1"/>
        <end position="10"/>
    </location>
</feature>
<dbReference type="VEuPathDB" id="CryptoDB:Cvel_23681"/>
<evidence type="ECO:0000256" key="6">
    <source>
        <dbReference type="PROSITE-ProRule" id="PRU00239"/>
    </source>
</evidence>
<dbReference type="EMBL" id="CDMZ01001623">
    <property type="protein sequence ID" value="CEM35293.1"/>
    <property type="molecule type" value="Genomic_DNA"/>
</dbReference>
<protein>
    <recommendedName>
        <fullName evidence="8">Calpain catalytic domain-containing protein</fullName>
    </recommendedName>
</protein>
<evidence type="ECO:0000256" key="7">
    <source>
        <dbReference type="SAM" id="MobiDB-lite"/>
    </source>
</evidence>